<evidence type="ECO:0000256" key="5">
    <source>
        <dbReference type="ARBA" id="ARBA00023212"/>
    </source>
</evidence>
<comment type="caution">
    <text evidence="7">The sequence shown here is derived from an EMBL/GenBank/DDBJ whole genome shotgun (WGS) entry which is preliminary data.</text>
</comment>
<dbReference type="GO" id="GO:0070840">
    <property type="term" value="F:dynein complex binding"/>
    <property type="evidence" value="ECO:0007669"/>
    <property type="project" value="TreeGrafter"/>
</dbReference>
<comment type="function">
    <text evidence="6">Part of the dynactin complex that activates the molecular motor dynein for ultra-processive transport along microtubules.</text>
</comment>
<evidence type="ECO:0000313" key="7">
    <source>
        <dbReference type="EMBL" id="KAI1719103.1"/>
    </source>
</evidence>
<proteinExistence type="inferred from homology"/>
<dbReference type="GO" id="GO:0005869">
    <property type="term" value="C:dynactin complex"/>
    <property type="evidence" value="ECO:0007669"/>
    <property type="project" value="InterPro"/>
</dbReference>
<dbReference type="InterPro" id="IPR027777">
    <property type="entry name" value="DCTN6"/>
</dbReference>
<name>A0AAD4N5U1_9BILA</name>
<evidence type="ECO:0000256" key="6">
    <source>
        <dbReference type="ARBA" id="ARBA00034687"/>
    </source>
</evidence>
<evidence type="ECO:0000256" key="4">
    <source>
        <dbReference type="ARBA" id="ARBA00022490"/>
    </source>
</evidence>
<dbReference type="AlphaFoldDB" id="A0AAD4N5U1"/>
<organism evidence="7 8">
    <name type="scientific">Ditylenchus destructor</name>
    <dbReference type="NCBI Taxonomy" id="166010"/>
    <lineage>
        <taxon>Eukaryota</taxon>
        <taxon>Metazoa</taxon>
        <taxon>Ecdysozoa</taxon>
        <taxon>Nematoda</taxon>
        <taxon>Chromadorea</taxon>
        <taxon>Rhabditida</taxon>
        <taxon>Tylenchina</taxon>
        <taxon>Tylenchomorpha</taxon>
        <taxon>Sphaerularioidea</taxon>
        <taxon>Anguinidae</taxon>
        <taxon>Anguininae</taxon>
        <taxon>Ditylenchus</taxon>
    </lineage>
</organism>
<dbReference type="GO" id="GO:0007052">
    <property type="term" value="P:mitotic spindle organization"/>
    <property type="evidence" value="ECO:0007669"/>
    <property type="project" value="TreeGrafter"/>
</dbReference>
<comment type="similarity">
    <text evidence="2">Belongs to the dynactin subunits 5/6 family. Dynactin subunit 6 subfamily.</text>
</comment>
<evidence type="ECO:0000256" key="1">
    <source>
        <dbReference type="ARBA" id="ARBA00004245"/>
    </source>
</evidence>
<dbReference type="Gene3D" id="2.160.10.10">
    <property type="entry name" value="Hexapeptide repeat proteins"/>
    <property type="match status" value="1"/>
</dbReference>
<keyword evidence="4" id="KW-0963">Cytoplasm</keyword>
<dbReference type="EMBL" id="JAKKPZ010000007">
    <property type="protein sequence ID" value="KAI1719103.1"/>
    <property type="molecule type" value="Genomic_DNA"/>
</dbReference>
<accession>A0AAD4N5U1</accession>
<comment type="subcellular location">
    <subcellularLocation>
        <location evidence="1">Cytoplasm</location>
        <location evidence="1">Cytoskeleton</location>
    </subcellularLocation>
</comment>
<dbReference type="PANTHER" id="PTHR13072:SF0">
    <property type="entry name" value="DYNACTIN SUBUNIT 6"/>
    <property type="match status" value="1"/>
</dbReference>
<evidence type="ECO:0000256" key="3">
    <source>
        <dbReference type="ARBA" id="ARBA00016573"/>
    </source>
</evidence>
<dbReference type="PANTHER" id="PTHR13072">
    <property type="entry name" value="DYNACTIN 6"/>
    <property type="match status" value="1"/>
</dbReference>
<reference evidence="7" key="1">
    <citation type="submission" date="2022-01" db="EMBL/GenBank/DDBJ databases">
        <title>Genome Sequence Resource for Two Populations of Ditylenchus destructor, the Migratory Endoparasitic Phytonematode.</title>
        <authorList>
            <person name="Zhang H."/>
            <person name="Lin R."/>
            <person name="Xie B."/>
        </authorList>
    </citation>
    <scope>NUCLEOTIDE SEQUENCE</scope>
    <source>
        <strain evidence="7">BazhouSP</strain>
    </source>
</reference>
<gene>
    <name evidence="7" type="ORF">DdX_06229</name>
</gene>
<keyword evidence="5" id="KW-0206">Cytoskeleton</keyword>
<dbReference type="CDD" id="cd04646">
    <property type="entry name" value="LbH_Dynactin_6"/>
    <property type="match status" value="1"/>
</dbReference>
<dbReference type="InterPro" id="IPR011004">
    <property type="entry name" value="Trimer_LpxA-like_sf"/>
</dbReference>
<dbReference type="Proteomes" id="UP001201812">
    <property type="component" value="Unassembled WGS sequence"/>
</dbReference>
<evidence type="ECO:0000256" key="2">
    <source>
        <dbReference type="ARBA" id="ARBA00007719"/>
    </source>
</evidence>
<protein>
    <recommendedName>
        <fullName evidence="3">Dynactin subunit 6</fullName>
    </recommendedName>
</protein>
<sequence>MSTPTLNIAPDAIVVADATLRGKITIGPSTIVHPKAVIDAKEGEIILGSHNIVEETAVIENLNGTDYVMRIGDDNLFEVGSICHAKSVGNSNVFGIKSIVGSETEITEGCKIGPACKVLNEKLEPLTAVYFERNLRRTTTETPASQRSQCDFLRKLMPKYNMALQNTKK</sequence>
<evidence type="ECO:0000313" key="8">
    <source>
        <dbReference type="Proteomes" id="UP001201812"/>
    </source>
</evidence>
<dbReference type="SUPFAM" id="SSF51161">
    <property type="entry name" value="Trimeric LpxA-like enzymes"/>
    <property type="match status" value="1"/>
</dbReference>
<keyword evidence="8" id="KW-1185">Reference proteome</keyword>